<comment type="cofactor">
    <cofactor evidence="1">
        <name>Mg(2+)</name>
        <dbReference type="ChEBI" id="CHEBI:18420"/>
    </cofactor>
</comment>
<dbReference type="EMBL" id="AACPRT010000029">
    <property type="protein sequence ID" value="EAL6104234.1"/>
    <property type="molecule type" value="Genomic_DNA"/>
</dbReference>
<comment type="caution">
    <text evidence="7">The sequence shown here is derived from an EMBL/GenBank/DDBJ whole genome shotgun (WGS) entry which is preliminary data.</text>
</comment>
<sequence length="279" mass="30957">MKAKSFLFVSSIFPERFTKALQSGASQIIIDLEDSVEVAKKEVGRKNIVDFSSQCAKNNDKFLIRINETKSKEFQKDLSLISTIKESNGIIGVVLPKAQSYEDIDMLSQFELPIIPIIESALGVENLDDIARHPSVLALSFGSLDMTLDLNLQEGEGKNFILNSIRTQIILKSTKYNLLSPINGVYPDIKNIDGLKEDLIFAKSMVFFGGGSLCIHPNQVAPINEVFSPSAKQIAWAKEILSLRQNSNDIIFNYNGMMVDLPVIKKAEQILLDSNSNLS</sequence>
<dbReference type="GO" id="GO:0006107">
    <property type="term" value="P:oxaloacetate metabolic process"/>
    <property type="evidence" value="ECO:0007669"/>
    <property type="project" value="TreeGrafter"/>
</dbReference>
<evidence type="ECO:0000256" key="4">
    <source>
        <dbReference type="PIRSR" id="PIRSR015582-1"/>
    </source>
</evidence>
<dbReference type="AlphaFoldDB" id="A0A5T1TFJ9"/>
<feature type="binding site" evidence="4">
    <location>
        <position position="119"/>
    </location>
    <ligand>
        <name>substrate</name>
    </ligand>
</feature>
<evidence type="ECO:0000256" key="1">
    <source>
        <dbReference type="ARBA" id="ARBA00001946"/>
    </source>
</evidence>
<keyword evidence="7" id="KW-0456">Lyase</keyword>
<dbReference type="Pfam" id="PF03328">
    <property type="entry name" value="HpcH_HpaI"/>
    <property type="match status" value="1"/>
</dbReference>
<feature type="binding site" evidence="5">
    <location>
        <position position="145"/>
    </location>
    <ligand>
        <name>Mg(2+)</name>
        <dbReference type="ChEBI" id="CHEBI:18420"/>
    </ligand>
</feature>
<accession>A0A5T1TFJ9</accession>
<evidence type="ECO:0000256" key="2">
    <source>
        <dbReference type="ARBA" id="ARBA00022723"/>
    </source>
</evidence>
<dbReference type="InterPro" id="IPR011206">
    <property type="entry name" value="Citrate_lyase_beta/mcl1/mcl2"/>
</dbReference>
<keyword evidence="2 5" id="KW-0479">Metal-binding</keyword>
<dbReference type="InterPro" id="IPR005000">
    <property type="entry name" value="Aldolase/citrate-lyase_domain"/>
</dbReference>
<dbReference type="PIRSF" id="PIRSF015582">
    <property type="entry name" value="Cit_lyase_B"/>
    <property type="match status" value="1"/>
</dbReference>
<dbReference type="Gene3D" id="3.20.20.60">
    <property type="entry name" value="Phosphoenolpyruvate-binding domains"/>
    <property type="match status" value="1"/>
</dbReference>
<feature type="binding site" evidence="4">
    <location>
        <position position="65"/>
    </location>
    <ligand>
        <name>substrate</name>
    </ligand>
</feature>
<reference evidence="7" key="1">
    <citation type="submission" date="2018-07" db="EMBL/GenBank/DDBJ databases">
        <authorList>
            <consortium name="GenomeTrakr network: Whole genome sequencing for foodborne pathogen traceback"/>
        </authorList>
    </citation>
    <scope>NUCLEOTIDE SEQUENCE</scope>
    <source>
        <strain evidence="7">NC_C3748</strain>
    </source>
</reference>
<keyword evidence="3 5" id="KW-0460">Magnesium</keyword>
<dbReference type="GO" id="GO:0016829">
    <property type="term" value="F:lyase activity"/>
    <property type="evidence" value="ECO:0007669"/>
    <property type="project" value="UniProtKB-KW"/>
</dbReference>
<dbReference type="SUPFAM" id="SSF51621">
    <property type="entry name" value="Phosphoenolpyruvate/pyruvate domain"/>
    <property type="match status" value="1"/>
</dbReference>
<gene>
    <name evidence="7" type="ORF">CYC04_06810</name>
</gene>
<dbReference type="InterPro" id="IPR040442">
    <property type="entry name" value="Pyrv_kinase-like_dom_sf"/>
</dbReference>
<organism evidence="7">
    <name type="scientific">Campylobacter coli</name>
    <dbReference type="NCBI Taxonomy" id="195"/>
    <lineage>
        <taxon>Bacteria</taxon>
        <taxon>Pseudomonadati</taxon>
        <taxon>Campylobacterota</taxon>
        <taxon>Epsilonproteobacteria</taxon>
        <taxon>Campylobacterales</taxon>
        <taxon>Campylobacteraceae</taxon>
        <taxon>Campylobacter</taxon>
    </lineage>
</organism>
<protein>
    <submittedName>
        <fullName evidence="7">CoA ester lyase</fullName>
    </submittedName>
</protein>
<feature type="binding site" evidence="5">
    <location>
        <position position="119"/>
    </location>
    <ligand>
        <name>Mg(2+)</name>
        <dbReference type="ChEBI" id="CHEBI:18420"/>
    </ligand>
</feature>
<dbReference type="PANTHER" id="PTHR32308">
    <property type="entry name" value="LYASE BETA SUBUNIT, PUTATIVE (AFU_ORTHOLOGUE AFUA_4G13030)-RELATED"/>
    <property type="match status" value="1"/>
</dbReference>
<name>A0A5T1TFJ9_CAMCO</name>
<evidence type="ECO:0000313" key="7">
    <source>
        <dbReference type="EMBL" id="EAL6104234.1"/>
    </source>
</evidence>
<evidence type="ECO:0000259" key="6">
    <source>
        <dbReference type="Pfam" id="PF03328"/>
    </source>
</evidence>
<dbReference type="PANTHER" id="PTHR32308:SF10">
    <property type="entry name" value="CITRATE LYASE SUBUNIT BETA"/>
    <property type="match status" value="1"/>
</dbReference>
<dbReference type="InterPro" id="IPR015813">
    <property type="entry name" value="Pyrv/PenolPyrv_kinase-like_dom"/>
</dbReference>
<feature type="domain" description="HpcH/HpaI aldolase/citrate lyase" evidence="6">
    <location>
        <begin position="4"/>
        <end position="207"/>
    </location>
</feature>
<proteinExistence type="predicted"/>
<dbReference type="GO" id="GO:0000287">
    <property type="term" value="F:magnesium ion binding"/>
    <property type="evidence" value="ECO:0007669"/>
    <property type="project" value="TreeGrafter"/>
</dbReference>
<evidence type="ECO:0000256" key="3">
    <source>
        <dbReference type="ARBA" id="ARBA00022842"/>
    </source>
</evidence>
<evidence type="ECO:0000256" key="5">
    <source>
        <dbReference type="PIRSR" id="PIRSR015582-2"/>
    </source>
</evidence>